<feature type="transmembrane region" description="Helical" evidence="1">
    <location>
        <begin position="49"/>
        <end position="69"/>
    </location>
</feature>
<keyword evidence="1" id="KW-0472">Membrane</keyword>
<feature type="transmembrane region" description="Helical" evidence="1">
    <location>
        <begin position="90"/>
        <end position="108"/>
    </location>
</feature>
<evidence type="ECO:0000313" key="4">
    <source>
        <dbReference type="Proteomes" id="UP001301653"/>
    </source>
</evidence>
<feature type="domain" description="Acyltransferase 3" evidence="2">
    <location>
        <begin position="7"/>
        <end position="325"/>
    </location>
</feature>
<feature type="transmembrane region" description="Helical" evidence="1">
    <location>
        <begin position="213"/>
        <end position="231"/>
    </location>
</feature>
<evidence type="ECO:0000259" key="2">
    <source>
        <dbReference type="Pfam" id="PF01757"/>
    </source>
</evidence>
<feature type="transmembrane region" description="Helical" evidence="1">
    <location>
        <begin position="283"/>
        <end position="301"/>
    </location>
</feature>
<proteinExistence type="predicted"/>
<dbReference type="EMBL" id="JAYFUH010000085">
    <property type="protein sequence ID" value="MEA5667459.1"/>
    <property type="molecule type" value="Genomic_DNA"/>
</dbReference>
<feature type="transmembrane region" description="Helical" evidence="1">
    <location>
        <begin position="313"/>
        <end position="334"/>
    </location>
</feature>
<dbReference type="RefSeq" id="WP_323438456.1">
    <property type="nucleotide sequence ID" value="NZ_JAYFUH010000085.1"/>
</dbReference>
<keyword evidence="1" id="KW-0812">Transmembrane</keyword>
<keyword evidence="1" id="KW-1133">Transmembrane helix</keyword>
<feature type="transmembrane region" description="Helical" evidence="1">
    <location>
        <begin position="159"/>
        <end position="178"/>
    </location>
</feature>
<dbReference type="Proteomes" id="UP001301653">
    <property type="component" value="Unassembled WGS sequence"/>
</dbReference>
<keyword evidence="3" id="KW-0012">Acyltransferase</keyword>
<dbReference type="InterPro" id="IPR050879">
    <property type="entry name" value="Acyltransferase_3"/>
</dbReference>
<keyword evidence="3" id="KW-0808">Transferase</keyword>
<feature type="transmembrane region" description="Helical" evidence="1">
    <location>
        <begin position="243"/>
        <end position="263"/>
    </location>
</feature>
<keyword evidence="4" id="KW-1185">Reference proteome</keyword>
<dbReference type="InterPro" id="IPR002656">
    <property type="entry name" value="Acyl_transf_3_dom"/>
</dbReference>
<gene>
    <name evidence="3" type="ORF">VA603_07955</name>
</gene>
<evidence type="ECO:0000256" key="1">
    <source>
        <dbReference type="SAM" id="Phobius"/>
    </source>
</evidence>
<accession>A0ABU5V279</accession>
<feature type="transmembrane region" description="Helical" evidence="1">
    <location>
        <begin position="128"/>
        <end position="147"/>
    </location>
</feature>
<comment type="caution">
    <text evidence="3">The sequence shown here is derived from an EMBL/GenBank/DDBJ whole genome shotgun (WGS) entry which is preliminary data.</text>
</comment>
<dbReference type="PANTHER" id="PTHR23028:SF53">
    <property type="entry name" value="ACYL_TRANSF_3 DOMAIN-CONTAINING PROTEIN"/>
    <property type="match status" value="1"/>
</dbReference>
<name>A0ABU5V279_9GAMM</name>
<evidence type="ECO:0000313" key="3">
    <source>
        <dbReference type="EMBL" id="MEA5667459.1"/>
    </source>
</evidence>
<feature type="transmembrane region" description="Helical" evidence="1">
    <location>
        <begin position="184"/>
        <end position="206"/>
    </location>
</feature>
<sequence length="357" mass="38605">MATRPFHSIQALRAIAALLVVLFHLQIVEAKYTAGMPLLPGFIRHADSGVDLFFVLSGFVMTTIAAGSYGSPRQAGRFLVRRSWRVLPPYWFYTTAVVVLMLVAPGIANSAYQEQSVLASYLLWPQPQLPLLTVGWTLIHEMFFYLVMAGMIAFARETWLPALLLGWGALTLAAHFLLDAGAPWQQVASSPLTLEFIAGALVGLYWRHLPAPMALPVAVAGALGLAGAMLLLSEAGGPPPSMAMRLCAFGLPAALLTLGLVRWERAGSPRVPLLLLRIGDSSYSLYLSHVFVISAAGRLWQASGWNHGPCQSGAFIALTVLACIGAGWASWRWLEQPLQRLRPGRRTPRPDTAAASG</sequence>
<dbReference type="PANTHER" id="PTHR23028">
    <property type="entry name" value="ACETYLTRANSFERASE"/>
    <property type="match status" value="1"/>
</dbReference>
<dbReference type="GO" id="GO:0016746">
    <property type="term" value="F:acyltransferase activity"/>
    <property type="evidence" value="ECO:0007669"/>
    <property type="project" value="UniProtKB-KW"/>
</dbReference>
<dbReference type="Pfam" id="PF01757">
    <property type="entry name" value="Acyl_transf_3"/>
    <property type="match status" value="1"/>
</dbReference>
<dbReference type="EC" id="2.3.-.-" evidence="3"/>
<reference evidence="3 4" key="1">
    <citation type="submission" date="2023-12" db="EMBL/GenBank/DDBJ databases">
        <title>Stenotrophomonas guangdongensis sp. nov., isolated from wilted pepper plants (Capsicum annuum).</title>
        <authorList>
            <person name="Qiu M."/>
            <person name="Li Y."/>
            <person name="Liu Q."/>
            <person name="Zhang X."/>
            <person name="Huang Y."/>
            <person name="Guo R."/>
            <person name="Hu M."/>
            <person name="Zhou J."/>
            <person name="Zhou X."/>
        </authorList>
    </citation>
    <scope>NUCLEOTIDE SEQUENCE [LARGE SCALE GENOMIC DNA]</scope>
    <source>
        <strain evidence="3 4">MH1</strain>
    </source>
</reference>
<protein>
    <submittedName>
        <fullName evidence="3">Acyltransferase</fullName>
        <ecNumber evidence="3">2.3.-.-</ecNumber>
    </submittedName>
</protein>
<organism evidence="3 4">
    <name type="scientific">Stenotrophomonas capsici</name>
    <dbReference type="NCBI Taxonomy" id="3110230"/>
    <lineage>
        <taxon>Bacteria</taxon>
        <taxon>Pseudomonadati</taxon>
        <taxon>Pseudomonadota</taxon>
        <taxon>Gammaproteobacteria</taxon>
        <taxon>Lysobacterales</taxon>
        <taxon>Lysobacteraceae</taxon>
        <taxon>Stenotrophomonas</taxon>
    </lineage>
</organism>